<sequence length="273" mass="31348">MSARQKSCYFPKDEFEHRWRRAREEMEQAELDALILSKPENVYYFSGNITTSYYQEPILFVLCRDKEPIMLAPLREKGNIETSTWIDNIEVWGTEDPEKALEVDKVEVIGKTLKRLALDKARIGTELKGRRSLLPEDLSKIRQKMPESNFSDASRITEKIRMIKSEREIVFIKRAIEITSTAFKIGMEALQNGVTEKEIAQVIWRTMLEHGGDLPPYAGHLVLRGGPERNKCIHSMPLDKKLVRGDIIKIDGGCRYHGYLCDFARFAAIGTPT</sequence>
<dbReference type="AlphaFoldDB" id="A0A0F9GBJ4"/>
<dbReference type="SUPFAM" id="SSF53092">
    <property type="entry name" value="Creatinase/prolidase N-terminal domain"/>
    <property type="match status" value="1"/>
</dbReference>
<dbReference type="PANTHER" id="PTHR46112:SF2">
    <property type="entry name" value="XAA-PRO AMINOPEPTIDASE P-RELATED"/>
    <property type="match status" value="1"/>
</dbReference>
<dbReference type="InterPro" id="IPR050659">
    <property type="entry name" value="Peptidase_M24B"/>
</dbReference>
<organism evidence="3">
    <name type="scientific">marine sediment metagenome</name>
    <dbReference type="NCBI Taxonomy" id="412755"/>
    <lineage>
        <taxon>unclassified sequences</taxon>
        <taxon>metagenomes</taxon>
        <taxon>ecological metagenomes</taxon>
    </lineage>
</organism>
<protein>
    <recommendedName>
        <fullName evidence="4">Aminopeptidase P family protein</fullName>
    </recommendedName>
</protein>
<dbReference type="EMBL" id="LAZR01029105">
    <property type="protein sequence ID" value="KKL60567.1"/>
    <property type="molecule type" value="Genomic_DNA"/>
</dbReference>
<feature type="domain" description="Peptidase M24" evidence="1">
    <location>
        <begin position="172"/>
        <end position="272"/>
    </location>
</feature>
<accession>A0A0F9GBJ4</accession>
<reference evidence="3" key="1">
    <citation type="journal article" date="2015" name="Nature">
        <title>Complex archaea that bridge the gap between prokaryotes and eukaryotes.</title>
        <authorList>
            <person name="Spang A."/>
            <person name="Saw J.H."/>
            <person name="Jorgensen S.L."/>
            <person name="Zaremba-Niedzwiedzka K."/>
            <person name="Martijn J."/>
            <person name="Lind A.E."/>
            <person name="van Eijk R."/>
            <person name="Schleper C."/>
            <person name="Guy L."/>
            <person name="Ettema T.J."/>
        </authorList>
    </citation>
    <scope>NUCLEOTIDE SEQUENCE</scope>
</reference>
<evidence type="ECO:0000313" key="3">
    <source>
        <dbReference type="EMBL" id="KKL60567.1"/>
    </source>
</evidence>
<dbReference type="Gene3D" id="3.40.350.10">
    <property type="entry name" value="Creatinase/prolidase N-terminal domain"/>
    <property type="match status" value="1"/>
</dbReference>
<dbReference type="Pfam" id="PF00557">
    <property type="entry name" value="Peptidase_M24"/>
    <property type="match status" value="1"/>
</dbReference>
<name>A0A0F9GBJ4_9ZZZZ</name>
<dbReference type="InterPro" id="IPR029149">
    <property type="entry name" value="Creatin/AminoP/Spt16_N"/>
</dbReference>
<comment type="caution">
    <text evidence="3">The sequence shown here is derived from an EMBL/GenBank/DDBJ whole genome shotgun (WGS) entry which is preliminary data.</text>
</comment>
<dbReference type="InterPro" id="IPR000994">
    <property type="entry name" value="Pept_M24"/>
</dbReference>
<gene>
    <name evidence="3" type="ORF">LCGC14_2204040</name>
</gene>
<feature type="non-terminal residue" evidence="3">
    <location>
        <position position="273"/>
    </location>
</feature>
<dbReference type="InterPro" id="IPR000587">
    <property type="entry name" value="Creatinase_N"/>
</dbReference>
<proteinExistence type="predicted"/>
<evidence type="ECO:0000259" key="2">
    <source>
        <dbReference type="Pfam" id="PF01321"/>
    </source>
</evidence>
<dbReference type="Gene3D" id="3.90.230.10">
    <property type="entry name" value="Creatinase/methionine aminopeptidase superfamily"/>
    <property type="match status" value="1"/>
</dbReference>
<dbReference type="Pfam" id="PF01321">
    <property type="entry name" value="Creatinase_N"/>
    <property type="match status" value="1"/>
</dbReference>
<dbReference type="PANTHER" id="PTHR46112">
    <property type="entry name" value="AMINOPEPTIDASE"/>
    <property type="match status" value="1"/>
</dbReference>
<evidence type="ECO:0008006" key="4">
    <source>
        <dbReference type="Google" id="ProtNLM"/>
    </source>
</evidence>
<evidence type="ECO:0000259" key="1">
    <source>
        <dbReference type="Pfam" id="PF00557"/>
    </source>
</evidence>
<dbReference type="InterPro" id="IPR036005">
    <property type="entry name" value="Creatinase/aminopeptidase-like"/>
</dbReference>
<feature type="domain" description="Creatinase N-terminal" evidence="2">
    <location>
        <begin position="18"/>
        <end position="163"/>
    </location>
</feature>
<dbReference type="SUPFAM" id="SSF55920">
    <property type="entry name" value="Creatinase/aminopeptidase"/>
    <property type="match status" value="1"/>
</dbReference>